<feature type="compositionally biased region" description="Low complexity" evidence="1">
    <location>
        <begin position="59"/>
        <end position="73"/>
    </location>
</feature>
<dbReference type="EMBL" id="RDFA01000002">
    <property type="protein sequence ID" value="RXK50047.1"/>
    <property type="molecule type" value="Genomic_DNA"/>
</dbReference>
<dbReference type="Proteomes" id="UP000289691">
    <property type="component" value="Unassembled WGS sequence"/>
</dbReference>
<proteinExistence type="predicted"/>
<dbReference type="AlphaFoldDB" id="A0A498L487"/>
<protein>
    <submittedName>
        <fullName evidence="2">Uncharacterized protein</fullName>
    </submittedName>
</protein>
<accession>A0A498L487</accession>
<feature type="compositionally biased region" description="Polar residues" evidence="1">
    <location>
        <begin position="90"/>
        <end position="114"/>
    </location>
</feature>
<keyword evidence="3" id="KW-1185">Reference proteome</keyword>
<evidence type="ECO:0000313" key="3">
    <source>
        <dbReference type="Proteomes" id="UP000289691"/>
    </source>
</evidence>
<comment type="caution">
    <text evidence="2">The sequence shown here is derived from an EMBL/GenBank/DDBJ whole genome shotgun (WGS) entry which is preliminary data.</text>
</comment>
<feature type="region of interest" description="Disordered" evidence="1">
    <location>
        <begin position="57"/>
        <end position="142"/>
    </location>
</feature>
<gene>
    <name evidence="2" type="ORF">EAF64_05635</name>
</gene>
<organism evidence="2 3">
    <name type="scientific">Halorientalis pallida</name>
    <dbReference type="NCBI Taxonomy" id="2479928"/>
    <lineage>
        <taxon>Archaea</taxon>
        <taxon>Methanobacteriati</taxon>
        <taxon>Methanobacteriota</taxon>
        <taxon>Stenosarchaea group</taxon>
        <taxon>Halobacteria</taxon>
        <taxon>Halobacteriales</taxon>
        <taxon>Haloarculaceae</taxon>
        <taxon>Halorientalis</taxon>
    </lineage>
</organism>
<reference evidence="2 3" key="1">
    <citation type="submission" date="2019-01" db="EMBL/GenBank/DDBJ databases">
        <title>Halorientalis sp. F13-25 a new haloarchaeum isolated from hypersaline water.</title>
        <authorList>
            <person name="Ana D.-V."/>
            <person name="Cristina S.-P."/>
            <person name="Antonio V."/>
        </authorList>
    </citation>
    <scope>NUCLEOTIDE SEQUENCE [LARGE SCALE GENOMIC DNA]</scope>
    <source>
        <strain evidence="2 3">F13-25</strain>
    </source>
</reference>
<sequence>MAARVATRTRTDVSTAHTNRSFRALGYARRVWTTVCDSTGACSCKRGWPEADSCWRGVRAIPGPARRPTTAPTRRPRRRPRPNRPVPSPGRSTRPSKTGTTTATRGGMPSSRTASARWPWSTVRGPTAAGRPCGSATRPTRN</sequence>
<evidence type="ECO:0000256" key="1">
    <source>
        <dbReference type="SAM" id="MobiDB-lite"/>
    </source>
</evidence>
<evidence type="ECO:0000313" key="2">
    <source>
        <dbReference type="EMBL" id="RXK50047.1"/>
    </source>
</evidence>
<name>A0A498L487_9EURY</name>